<evidence type="ECO:0000256" key="2">
    <source>
        <dbReference type="ARBA" id="ARBA00022679"/>
    </source>
</evidence>
<dbReference type="InterPro" id="IPR004629">
    <property type="entry name" value="WecG_TagA_CpsF"/>
</dbReference>
<evidence type="ECO:0000313" key="4">
    <source>
        <dbReference type="Proteomes" id="UP000318538"/>
    </source>
</evidence>
<organism evidence="3 4">
    <name type="scientific">Rubripirellula lacrimiformis</name>
    <dbReference type="NCBI Taxonomy" id="1930273"/>
    <lineage>
        <taxon>Bacteria</taxon>
        <taxon>Pseudomonadati</taxon>
        <taxon>Planctomycetota</taxon>
        <taxon>Planctomycetia</taxon>
        <taxon>Pirellulales</taxon>
        <taxon>Pirellulaceae</taxon>
        <taxon>Rubripirellula</taxon>
    </lineage>
</organism>
<evidence type="ECO:0000256" key="1">
    <source>
        <dbReference type="ARBA" id="ARBA00022676"/>
    </source>
</evidence>
<proteinExistence type="predicted"/>
<dbReference type="CDD" id="cd06533">
    <property type="entry name" value="Glyco_transf_WecG_TagA"/>
    <property type="match status" value="1"/>
</dbReference>
<dbReference type="PANTHER" id="PTHR34136">
    <property type="match status" value="1"/>
</dbReference>
<evidence type="ECO:0000313" key="3">
    <source>
        <dbReference type="EMBL" id="QDT02869.1"/>
    </source>
</evidence>
<keyword evidence="4" id="KW-1185">Reference proteome</keyword>
<dbReference type="KEGG" id="rlc:K227x_12480"/>
<keyword evidence="2 3" id="KW-0808">Transferase</keyword>
<dbReference type="EMBL" id="CP036525">
    <property type="protein sequence ID" value="QDT02869.1"/>
    <property type="molecule type" value="Genomic_DNA"/>
</dbReference>
<dbReference type="AlphaFoldDB" id="A0A517N6U3"/>
<dbReference type="Proteomes" id="UP000318538">
    <property type="component" value="Chromosome"/>
</dbReference>
<dbReference type="GO" id="GO:0047244">
    <property type="term" value="F:N-acetylglucosaminyldiphosphoundecaprenol N-acetyl-beta-D-mannosaminyltransferase activity"/>
    <property type="evidence" value="ECO:0007669"/>
    <property type="project" value="UniProtKB-EC"/>
</dbReference>
<dbReference type="NCBIfam" id="TIGR00696">
    <property type="entry name" value="wecG_tagA_cpsF"/>
    <property type="match status" value="1"/>
</dbReference>
<gene>
    <name evidence="3" type="primary">tagA_2</name>
    <name evidence="3" type="ORF">K227x_12480</name>
</gene>
<accession>A0A517N6U3</accession>
<dbReference type="Pfam" id="PF03808">
    <property type="entry name" value="Glyco_tran_WecG"/>
    <property type="match status" value="1"/>
</dbReference>
<dbReference type="EC" id="2.4.1.187" evidence="3"/>
<name>A0A517N6U3_9BACT</name>
<dbReference type="PANTHER" id="PTHR34136:SF1">
    <property type="entry name" value="UDP-N-ACETYL-D-MANNOSAMINURONIC ACID TRANSFERASE"/>
    <property type="match status" value="1"/>
</dbReference>
<reference evidence="3 4" key="1">
    <citation type="submission" date="2019-02" db="EMBL/GenBank/DDBJ databases">
        <title>Deep-cultivation of Planctomycetes and their phenomic and genomic characterization uncovers novel biology.</title>
        <authorList>
            <person name="Wiegand S."/>
            <person name="Jogler M."/>
            <person name="Boedeker C."/>
            <person name="Pinto D."/>
            <person name="Vollmers J."/>
            <person name="Rivas-Marin E."/>
            <person name="Kohn T."/>
            <person name="Peeters S.H."/>
            <person name="Heuer A."/>
            <person name="Rast P."/>
            <person name="Oberbeckmann S."/>
            <person name="Bunk B."/>
            <person name="Jeske O."/>
            <person name="Meyerdierks A."/>
            <person name="Storesund J.E."/>
            <person name="Kallscheuer N."/>
            <person name="Luecker S."/>
            <person name="Lage O.M."/>
            <person name="Pohl T."/>
            <person name="Merkel B.J."/>
            <person name="Hornburger P."/>
            <person name="Mueller R.-W."/>
            <person name="Bruemmer F."/>
            <person name="Labrenz M."/>
            <person name="Spormann A.M."/>
            <person name="Op den Camp H."/>
            <person name="Overmann J."/>
            <person name="Amann R."/>
            <person name="Jetten M.S.M."/>
            <person name="Mascher T."/>
            <person name="Medema M.H."/>
            <person name="Devos D.P."/>
            <person name="Kaster A.-K."/>
            <person name="Ovreas L."/>
            <person name="Rohde M."/>
            <person name="Galperin M.Y."/>
            <person name="Jogler C."/>
        </authorList>
    </citation>
    <scope>NUCLEOTIDE SEQUENCE [LARGE SCALE GENOMIC DNA]</scope>
    <source>
        <strain evidence="3 4">K22_7</strain>
    </source>
</reference>
<sequence>MLAIVPPQTHPDLSQPTMIDLGKRSVVGINVSAIDYEAAVAKIISAGQRRQSMSVTALAVHGVMTGVSDANHKYRLNQFDLVCPDGQPVRWALNHLHGCELPDRVYGPELTLRLCQAAAECNVPIFLFGATTEMLDQFADRLCEKYPGLVIAGRQASRFRTLTPDERDELAESINASGAGLCFVGLGCPRQEVFTYEMRDRLSMPLVAVGAAFAFHAGMLEQAPPWMQRNGLEWFFRLTREPGRLWKRYSTTNPAFATLAILQKLGLYSARTDTGTAPEDEVLFG</sequence>
<keyword evidence="1 3" id="KW-0328">Glycosyltransferase</keyword>
<protein>
    <submittedName>
        <fullName evidence="3">N-acetylmannosaminyltransferase</fullName>
        <ecNumber evidence="3">2.4.1.187</ecNumber>
    </submittedName>
</protein>